<proteinExistence type="predicted"/>
<feature type="compositionally biased region" description="Basic and acidic residues" evidence="1">
    <location>
        <begin position="428"/>
        <end position="441"/>
    </location>
</feature>
<dbReference type="PANTHER" id="PTHR28291">
    <property type="entry name" value="CTD KINASE SUBUNIT GAMMA"/>
    <property type="match status" value="1"/>
</dbReference>
<keyword evidence="4" id="KW-1185">Reference proteome</keyword>
<dbReference type="Pfam" id="PF12350">
    <property type="entry name" value="CTK3_C"/>
    <property type="match status" value="1"/>
</dbReference>
<protein>
    <submittedName>
        <fullName evidence="3">CTD kinase subunit gamma CTK3-domain-containing protein</fullName>
    </submittedName>
</protein>
<dbReference type="InterPro" id="IPR042326">
    <property type="entry name" value="Ctk3"/>
</dbReference>
<dbReference type="GO" id="GO:0032786">
    <property type="term" value="P:positive regulation of DNA-templated transcription, elongation"/>
    <property type="evidence" value="ECO:0007669"/>
    <property type="project" value="InterPro"/>
</dbReference>
<feature type="region of interest" description="Disordered" evidence="1">
    <location>
        <begin position="414"/>
        <end position="441"/>
    </location>
</feature>
<dbReference type="InterPro" id="IPR008942">
    <property type="entry name" value="ENTH_VHS"/>
</dbReference>
<keyword evidence="3" id="KW-0808">Transferase</keyword>
<dbReference type="GO" id="GO:0070692">
    <property type="term" value="C:CTDK-1 complex"/>
    <property type="evidence" value="ECO:0007669"/>
    <property type="project" value="InterPro"/>
</dbReference>
<reference evidence="3 4" key="1">
    <citation type="submission" date="2016-07" db="EMBL/GenBank/DDBJ databases">
        <title>Pervasive Adenine N6-methylation of Active Genes in Fungi.</title>
        <authorList>
            <consortium name="DOE Joint Genome Institute"/>
            <person name="Mondo S.J."/>
            <person name="Dannebaum R.O."/>
            <person name="Kuo R.C."/>
            <person name="Labutti K."/>
            <person name="Haridas S."/>
            <person name="Kuo A."/>
            <person name="Salamov A."/>
            <person name="Ahrendt S.R."/>
            <person name="Lipzen A."/>
            <person name="Sullivan W."/>
            <person name="Andreopoulos W.B."/>
            <person name="Clum A."/>
            <person name="Lindquist E."/>
            <person name="Daum C."/>
            <person name="Ramamoorthy G.K."/>
            <person name="Gryganskyi A."/>
            <person name="Culley D."/>
            <person name="Magnuson J.K."/>
            <person name="James T.Y."/>
            <person name="O'Malley M.A."/>
            <person name="Stajich J.E."/>
            <person name="Spatafora J.W."/>
            <person name="Visel A."/>
            <person name="Grigoriev I.V."/>
        </authorList>
    </citation>
    <scope>NUCLEOTIDE SEQUENCE [LARGE SCALE GENOMIC DNA]</scope>
    <source>
        <strain evidence="3 4">CBS 115471</strain>
    </source>
</reference>
<dbReference type="InterPro" id="IPR024637">
    <property type="entry name" value="Ctk3_C"/>
</dbReference>
<dbReference type="InterPro" id="IPR024638">
    <property type="entry name" value="Ctk3_N"/>
</dbReference>
<evidence type="ECO:0000256" key="1">
    <source>
        <dbReference type="SAM" id="MobiDB-lite"/>
    </source>
</evidence>
<dbReference type="Pfam" id="PF12243">
    <property type="entry name" value="CTK3"/>
    <property type="match status" value="1"/>
</dbReference>
<evidence type="ECO:0000313" key="4">
    <source>
        <dbReference type="Proteomes" id="UP000193144"/>
    </source>
</evidence>
<comment type="caution">
    <text evidence="3">The sequence shown here is derived from an EMBL/GenBank/DDBJ whole genome shotgun (WGS) entry which is preliminary data.</text>
</comment>
<dbReference type="GO" id="GO:0045943">
    <property type="term" value="P:positive regulation of transcription by RNA polymerase I"/>
    <property type="evidence" value="ECO:0007669"/>
    <property type="project" value="TreeGrafter"/>
</dbReference>
<accession>A0A1Y1Y206</accession>
<gene>
    <name evidence="3" type="ORF">BCR34DRAFT_670066</name>
</gene>
<sequence length="441" mass="47488">MSHAMNFAGRRGGVESGDLGSVEEEGRCDCIRSSASLDMTPPMMAMPIVPRRGVVRAAGPSDSEGGGMVAAVVFGEGLVARKRALVLVLVLVLVVGPVSQWHGRCLSEIQVQARSRIARPCSARFASARGRAGALRRYGAAYGPVPHRIYGVPHPHTTPPPPPKHLHTHPPTTANPTMADPFEVRMRFTSQLTHLNASQTSALKAASYALKNREQDEDLHSCILEQLELNNTNTRANILYFLEALCDLSQKEGYMAYVRMLQRDILRIIDVVVPGDGSGAANVKVVRRVIRGLEGRGVLEKETVRELEEGLKERGGGNDVSMGGLGIGGGAGMMAGGGPQPVDDPLFGGAGGVAIRNGAPAGAGRGAGRMRFSLGDKGQIEQRIEEDRERHKRLRENIWAVSGEDDVEVERMWEESSEIGEDDWGVGVEDRDERRMAAGVV</sequence>
<dbReference type="PANTHER" id="PTHR28291:SF1">
    <property type="entry name" value="CTD KINASE SUBUNIT GAMMA"/>
    <property type="match status" value="1"/>
</dbReference>
<feature type="region of interest" description="Disordered" evidence="1">
    <location>
        <begin position="1"/>
        <end position="21"/>
    </location>
</feature>
<dbReference type="PROSITE" id="PS51391">
    <property type="entry name" value="CID"/>
    <property type="match status" value="1"/>
</dbReference>
<dbReference type="FunFam" id="1.25.40.90:FF:000032">
    <property type="entry name" value="CTD kinase subunit gamma"/>
    <property type="match status" value="1"/>
</dbReference>
<dbReference type="STRING" id="1231657.A0A1Y1Y206"/>
<organism evidence="3 4">
    <name type="scientific">Clohesyomyces aquaticus</name>
    <dbReference type="NCBI Taxonomy" id="1231657"/>
    <lineage>
        <taxon>Eukaryota</taxon>
        <taxon>Fungi</taxon>
        <taxon>Dikarya</taxon>
        <taxon>Ascomycota</taxon>
        <taxon>Pezizomycotina</taxon>
        <taxon>Dothideomycetes</taxon>
        <taxon>Pleosporomycetidae</taxon>
        <taxon>Pleosporales</taxon>
        <taxon>Lindgomycetaceae</taxon>
        <taxon>Clohesyomyces</taxon>
    </lineage>
</organism>
<dbReference type="Gene3D" id="1.25.40.90">
    <property type="match status" value="1"/>
</dbReference>
<evidence type="ECO:0000259" key="2">
    <source>
        <dbReference type="PROSITE" id="PS51391"/>
    </source>
</evidence>
<feature type="domain" description="CID" evidence="2">
    <location>
        <begin position="180"/>
        <end position="315"/>
    </location>
</feature>
<dbReference type="AlphaFoldDB" id="A0A1Y1Y206"/>
<dbReference type="GO" id="GO:0016301">
    <property type="term" value="F:kinase activity"/>
    <property type="evidence" value="ECO:0007669"/>
    <property type="project" value="UniProtKB-KW"/>
</dbReference>
<keyword evidence="3" id="KW-0418">Kinase</keyword>
<dbReference type="InterPro" id="IPR006569">
    <property type="entry name" value="CID_dom"/>
</dbReference>
<dbReference type="Proteomes" id="UP000193144">
    <property type="component" value="Unassembled WGS sequence"/>
</dbReference>
<feature type="compositionally biased region" description="Acidic residues" evidence="1">
    <location>
        <begin position="415"/>
        <end position="424"/>
    </location>
</feature>
<dbReference type="OrthoDB" id="21266at2759"/>
<name>A0A1Y1Y206_9PLEO</name>
<dbReference type="EMBL" id="MCFA01000419">
    <property type="protein sequence ID" value="ORX92051.1"/>
    <property type="molecule type" value="Genomic_DNA"/>
</dbReference>
<evidence type="ECO:0000313" key="3">
    <source>
        <dbReference type="EMBL" id="ORX92051.1"/>
    </source>
</evidence>